<accession>A0A8J2Z3B6</accession>
<reference evidence="12" key="1">
    <citation type="journal article" date="2014" name="Int. J. Syst. Evol. Microbiol.">
        <title>Complete genome sequence of Corynebacterium casei LMG S-19264T (=DSM 44701T), isolated from a smear-ripened cheese.</title>
        <authorList>
            <consortium name="US DOE Joint Genome Institute (JGI-PGF)"/>
            <person name="Walter F."/>
            <person name="Albersmeier A."/>
            <person name="Kalinowski J."/>
            <person name="Ruckert C."/>
        </authorList>
    </citation>
    <scope>NUCLEOTIDE SEQUENCE</scope>
    <source>
        <strain evidence="12">CGMCC 1.15758</strain>
    </source>
</reference>
<dbReference type="SMART" id="SM00382">
    <property type="entry name" value="AAA"/>
    <property type="match status" value="1"/>
</dbReference>
<evidence type="ECO:0000256" key="1">
    <source>
        <dbReference type="ARBA" id="ARBA00004651"/>
    </source>
</evidence>
<keyword evidence="4" id="KW-0378">Hydrolase</keyword>
<dbReference type="CDD" id="cd18567">
    <property type="entry name" value="ABC_6TM_CvaB_RaxB_like"/>
    <property type="match status" value="1"/>
</dbReference>
<dbReference type="InterPro" id="IPR003593">
    <property type="entry name" value="AAA+_ATPase"/>
</dbReference>
<protein>
    <submittedName>
        <fullName evidence="12">ABC transporter</fullName>
    </submittedName>
</protein>
<keyword evidence="6 8" id="KW-1133">Transmembrane helix</keyword>
<evidence type="ECO:0000256" key="8">
    <source>
        <dbReference type="SAM" id="Phobius"/>
    </source>
</evidence>
<dbReference type="PANTHER" id="PTHR43394:SF1">
    <property type="entry name" value="ATP-BINDING CASSETTE SUB-FAMILY B MEMBER 10, MITOCHONDRIAL"/>
    <property type="match status" value="1"/>
</dbReference>
<dbReference type="Pfam" id="PF00664">
    <property type="entry name" value="ABC_membrane"/>
    <property type="match status" value="1"/>
</dbReference>
<feature type="transmembrane region" description="Helical" evidence="8">
    <location>
        <begin position="202"/>
        <end position="223"/>
    </location>
</feature>
<dbReference type="Proteomes" id="UP000636949">
    <property type="component" value="Unassembled WGS sequence"/>
</dbReference>
<feature type="domain" description="ABC transmembrane type-1" evidence="10">
    <location>
        <begin position="169"/>
        <end position="448"/>
    </location>
</feature>
<evidence type="ECO:0000256" key="3">
    <source>
        <dbReference type="ARBA" id="ARBA00022741"/>
    </source>
</evidence>
<keyword evidence="5" id="KW-0067">ATP-binding</keyword>
<evidence type="ECO:0000256" key="7">
    <source>
        <dbReference type="ARBA" id="ARBA00023136"/>
    </source>
</evidence>
<dbReference type="Pfam" id="PF00005">
    <property type="entry name" value="ABC_tran"/>
    <property type="match status" value="1"/>
</dbReference>
<dbReference type="GO" id="GO:0005524">
    <property type="term" value="F:ATP binding"/>
    <property type="evidence" value="ECO:0007669"/>
    <property type="project" value="UniProtKB-KW"/>
</dbReference>
<reference evidence="12" key="2">
    <citation type="submission" date="2020-09" db="EMBL/GenBank/DDBJ databases">
        <authorList>
            <person name="Sun Q."/>
            <person name="Zhou Y."/>
        </authorList>
    </citation>
    <scope>NUCLEOTIDE SEQUENCE</scope>
    <source>
        <strain evidence="12">CGMCC 1.15758</strain>
    </source>
</reference>
<sequence>MSILNFSLRRSLPMILQTEAAECGLACIAMIAQFHKKPVNLRGLKTNFDSSSAGLNFQNLIDISASIGFMARPLKCEINELKLLRKPALLHWDLNHFVVLKKVTKNKIFIHDPAVGAVNMNLDEASQHFTGVALEITPQTEFNLLDESKLRLKHFFNALPGLTGVIFQVFIVSIALEIFAILSPLFLQFVTDDVLVTRDYQLLELLCIGFFLLLVMQVFAGYARSIAVQYLSARLNLQLSSNLFQHLLKLPIQFFEKRHLGDIISRFGSMKTIQSKISTDIIEGLLDAIMVLGTFAIMFIYSKLLTAIVCIALLMYVILRMISYPYFRRMNEKSLHLSAKQSSIFMESIRSILPVKIFAKELERQSQWQTSYVDTVNTGIQITKISLYYGSFSQLASGIEYIIIIYLSAISVMNNTFSIGMIIAYISYRTQFIARAKSLIDKILDYRMIYLHLDRVSDIALEKAEVDIDKTSILNTQLQGHITVKNLSFSYSSYERKLFDELSFEIHTGEVVAIIGASGMGKTTLMKLMLQLIRPSNGEILYDGKNIHKIGLKNFRMQSSAVMQNDALLSGSIIENITFFANTPDLEFAQKCAQFACIHEEIIQMPMGYQTLIGDMGNILSGGQKQRLLLARALYAKPKILFLDEASSHLDATNESYINQNIKHLGITVVMIAHRKETINMADRVIDLGKLQPT</sequence>
<dbReference type="RefSeq" id="WP_170137187.1">
    <property type="nucleotide sequence ID" value="NZ_BMJS01000006.1"/>
</dbReference>
<dbReference type="PROSITE" id="PS00211">
    <property type="entry name" value="ABC_TRANSPORTER_1"/>
    <property type="match status" value="1"/>
</dbReference>
<feature type="transmembrane region" description="Helical" evidence="8">
    <location>
        <begin position="306"/>
        <end position="327"/>
    </location>
</feature>
<dbReference type="SUPFAM" id="SSF52540">
    <property type="entry name" value="P-loop containing nucleoside triphosphate hydrolases"/>
    <property type="match status" value="1"/>
</dbReference>
<dbReference type="InterPro" id="IPR027417">
    <property type="entry name" value="P-loop_NTPase"/>
</dbReference>
<dbReference type="GO" id="GO:0016887">
    <property type="term" value="F:ATP hydrolysis activity"/>
    <property type="evidence" value="ECO:0007669"/>
    <property type="project" value="InterPro"/>
</dbReference>
<evidence type="ECO:0000259" key="9">
    <source>
        <dbReference type="PROSITE" id="PS50893"/>
    </source>
</evidence>
<dbReference type="GO" id="GO:0015421">
    <property type="term" value="F:ABC-type oligopeptide transporter activity"/>
    <property type="evidence" value="ECO:0007669"/>
    <property type="project" value="TreeGrafter"/>
</dbReference>
<gene>
    <name evidence="12" type="ORF">GCM10010995_08030</name>
</gene>
<evidence type="ECO:0000256" key="4">
    <source>
        <dbReference type="ARBA" id="ARBA00022801"/>
    </source>
</evidence>
<proteinExistence type="predicted"/>
<evidence type="ECO:0000259" key="11">
    <source>
        <dbReference type="PROSITE" id="PS50990"/>
    </source>
</evidence>
<dbReference type="InterPro" id="IPR005074">
    <property type="entry name" value="Peptidase_C39"/>
</dbReference>
<dbReference type="Gene3D" id="3.40.50.300">
    <property type="entry name" value="P-loop containing nucleotide triphosphate hydrolases"/>
    <property type="match status" value="1"/>
</dbReference>
<dbReference type="Gene3D" id="3.90.70.10">
    <property type="entry name" value="Cysteine proteinases"/>
    <property type="match status" value="1"/>
</dbReference>
<dbReference type="GO" id="GO:0005886">
    <property type="term" value="C:plasma membrane"/>
    <property type="evidence" value="ECO:0007669"/>
    <property type="project" value="UniProtKB-SubCell"/>
</dbReference>
<feature type="domain" description="ABC transporter" evidence="9">
    <location>
        <begin position="482"/>
        <end position="694"/>
    </location>
</feature>
<feature type="domain" description="Peptidase C39" evidence="11">
    <location>
        <begin position="17"/>
        <end position="136"/>
    </location>
</feature>
<feature type="transmembrane region" description="Helical" evidence="8">
    <location>
        <begin position="158"/>
        <end position="182"/>
    </location>
</feature>
<dbReference type="SUPFAM" id="SSF90123">
    <property type="entry name" value="ABC transporter transmembrane region"/>
    <property type="match status" value="1"/>
</dbReference>
<dbReference type="InterPro" id="IPR039421">
    <property type="entry name" value="Type_1_exporter"/>
</dbReference>
<dbReference type="EMBL" id="BMJS01000006">
    <property type="protein sequence ID" value="GGF93314.1"/>
    <property type="molecule type" value="Genomic_DNA"/>
</dbReference>
<keyword evidence="7 8" id="KW-0472">Membrane</keyword>
<evidence type="ECO:0000259" key="10">
    <source>
        <dbReference type="PROSITE" id="PS50929"/>
    </source>
</evidence>
<evidence type="ECO:0000256" key="6">
    <source>
        <dbReference type="ARBA" id="ARBA00022989"/>
    </source>
</evidence>
<dbReference type="InterPro" id="IPR011527">
    <property type="entry name" value="ABC1_TM_dom"/>
</dbReference>
<dbReference type="AlphaFoldDB" id="A0A8J2Z3B6"/>
<dbReference type="InterPro" id="IPR003439">
    <property type="entry name" value="ABC_transporter-like_ATP-bd"/>
</dbReference>
<feature type="transmembrane region" description="Helical" evidence="8">
    <location>
        <begin position="401"/>
        <end position="428"/>
    </location>
</feature>
<keyword evidence="2 8" id="KW-0812">Transmembrane</keyword>
<evidence type="ECO:0000313" key="13">
    <source>
        <dbReference type="Proteomes" id="UP000636949"/>
    </source>
</evidence>
<dbReference type="PROSITE" id="PS50893">
    <property type="entry name" value="ABC_TRANSPORTER_2"/>
    <property type="match status" value="1"/>
</dbReference>
<dbReference type="PANTHER" id="PTHR43394">
    <property type="entry name" value="ATP-DEPENDENT PERMEASE MDL1, MITOCHONDRIAL"/>
    <property type="match status" value="1"/>
</dbReference>
<dbReference type="PROSITE" id="PS50929">
    <property type="entry name" value="ABC_TM1F"/>
    <property type="match status" value="1"/>
</dbReference>
<evidence type="ECO:0000256" key="5">
    <source>
        <dbReference type="ARBA" id="ARBA00022840"/>
    </source>
</evidence>
<organism evidence="12 13">
    <name type="scientific">Cysteiniphilum litorale</name>
    <dbReference type="NCBI Taxonomy" id="2056700"/>
    <lineage>
        <taxon>Bacteria</taxon>
        <taxon>Pseudomonadati</taxon>
        <taxon>Pseudomonadota</taxon>
        <taxon>Gammaproteobacteria</taxon>
        <taxon>Thiotrichales</taxon>
        <taxon>Fastidiosibacteraceae</taxon>
        <taxon>Cysteiniphilum</taxon>
    </lineage>
</organism>
<name>A0A8J2Z3B6_9GAMM</name>
<dbReference type="Pfam" id="PF03412">
    <property type="entry name" value="Peptidase_C39"/>
    <property type="match status" value="1"/>
</dbReference>
<dbReference type="Gene3D" id="1.20.1560.10">
    <property type="entry name" value="ABC transporter type 1, transmembrane domain"/>
    <property type="match status" value="1"/>
</dbReference>
<dbReference type="PROSITE" id="PS50990">
    <property type="entry name" value="PEPTIDASE_C39"/>
    <property type="match status" value="1"/>
</dbReference>
<dbReference type="InterPro" id="IPR036640">
    <property type="entry name" value="ABC1_TM_sf"/>
</dbReference>
<dbReference type="GO" id="GO:0006508">
    <property type="term" value="P:proteolysis"/>
    <property type="evidence" value="ECO:0007669"/>
    <property type="project" value="InterPro"/>
</dbReference>
<keyword evidence="3" id="KW-0547">Nucleotide-binding</keyword>
<evidence type="ECO:0000313" key="12">
    <source>
        <dbReference type="EMBL" id="GGF93314.1"/>
    </source>
</evidence>
<evidence type="ECO:0000256" key="2">
    <source>
        <dbReference type="ARBA" id="ARBA00022692"/>
    </source>
</evidence>
<dbReference type="InterPro" id="IPR017871">
    <property type="entry name" value="ABC_transporter-like_CS"/>
</dbReference>
<dbReference type="GO" id="GO:0008233">
    <property type="term" value="F:peptidase activity"/>
    <property type="evidence" value="ECO:0007669"/>
    <property type="project" value="InterPro"/>
</dbReference>
<comment type="caution">
    <text evidence="12">The sequence shown here is derived from an EMBL/GenBank/DDBJ whole genome shotgun (WGS) entry which is preliminary data.</text>
</comment>
<keyword evidence="13" id="KW-1185">Reference proteome</keyword>
<comment type="subcellular location">
    <subcellularLocation>
        <location evidence="1">Cell membrane</location>
        <topology evidence="1">Multi-pass membrane protein</topology>
    </subcellularLocation>
</comment>